<feature type="region of interest" description="Disordered" evidence="1">
    <location>
        <begin position="400"/>
        <end position="423"/>
    </location>
</feature>
<feature type="transmembrane region" description="Helical" evidence="2">
    <location>
        <begin position="99"/>
        <end position="117"/>
    </location>
</feature>
<keyword evidence="4" id="KW-1185">Reference proteome</keyword>
<keyword evidence="2" id="KW-1133">Transmembrane helix</keyword>
<evidence type="ECO:0000313" key="4">
    <source>
        <dbReference type="Proteomes" id="UP001059041"/>
    </source>
</evidence>
<keyword evidence="2" id="KW-0472">Membrane</keyword>
<organism evidence="3 4">
    <name type="scientific">Triplophysa rosa</name>
    <name type="common">Cave loach</name>
    <dbReference type="NCBI Taxonomy" id="992332"/>
    <lineage>
        <taxon>Eukaryota</taxon>
        <taxon>Metazoa</taxon>
        <taxon>Chordata</taxon>
        <taxon>Craniata</taxon>
        <taxon>Vertebrata</taxon>
        <taxon>Euteleostomi</taxon>
        <taxon>Actinopterygii</taxon>
        <taxon>Neopterygii</taxon>
        <taxon>Teleostei</taxon>
        <taxon>Ostariophysi</taxon>
        <taxon>Cypriniformes</taxon>
        <taxon>Nemacheilidae</taxon>
        <taxon>Triplophysa</taxon>
    </lineage>
</organism>
<accession>A0A9W7TTR3</accession>
<dbReference type="AlphaFoldDB" id="A0A9W7TTR3"/>
<comment type="caution">
    <text evidence="3">The sequence shown here is derived from an EMBL/GenBank/DDBJ whole genome shotgun (WGS) entry which is preliminary data.</text>
</comment>
<evidence type="ECO:0000256" key="2">
    <source>
        <dbReference type="SAM" id="Phobius"/>
    </source>
</evidence>
<gene>
    <name evidence="3" type="ORF">IRJ41_009844</name>
</gene>
<evidence type="ECO:0000256" key="1">
    <source>
        <dbReference type="SAM" id="MobiDB-lite"/>
    </source>
</evidence>
<name>A0A9W7TTR3_TRIRA</name>
<feature type="transmembrane region" description="Helical" evidence="2">
    <location>
        <begin position="61"/>
        <end position="79"/>
    </location>
</feature>
<dbReference type="OrthoDB" id="8954444at2759"/>
<dbReference type="EMBL" id="JAFHDT010000012">
    <property type="protein sequence ID" value="KAI7802431.1"/>
    <property type="molecule type" value="Genomic_DNA"/>
</dbReference>
<proteinExistence type="predicted"/>
<reference evidence="3" key="1">
    <citation type="submission" date="2021-02" db="EMBL/GenBank/DDBJ databases">
        <title>Comparative genomics reveals that relaxation of natural selection precedes convergent phenotypic evolution of cavefish.</title>
        <authorList>
            <person name="Peng Z."/>
        </authorList>
    </citation>
    <scope>NUCLEOTIDE SEQUENCE</scope>
    <source>
        <tissue evidence="3">Muscle</tissue>
    </source>
</reference>
<evidence type="ECO:0000313" key="3">
    <source>
        <dbReference type="EMBL" id="KAI7802431.1"/>
    </source>
</evidence>
<protein>
    <submittedName>
        <fullName evidence="3">Uncharacterized protein</fullName>
    </submittedName>
</protein>
<sequence>MPQLSSGDVWSCLERSWTQGRGKQDGKAEEREMLDEMNVRETVKEKTDRVQRWMIMHWQNWAKWTRCLFPIAVVLLVFLEESPLHPSVCLTEAGARLLLAALLCAVIYLCFLAFQFLRSYKVELKQVLQHKGDVIEKKVEGNQHTSITAQQDAGHLVTKVNVLADGLVVCLLHEPLPDASESHIRDLLIRLEAVSRTLQKASSNDEEQECPLKDRVNHINSYLQDRVRALRSLLQVQRESESSVCEVQTGLQKHWALLENLHTRVTLRPDSKQEVNDLHAVLTDTENLFTEIGQFKSKVQQCRMQLETSIQLLQGLRSSQQGLSETVSTTVDSAWTKHLLQSNTDLFSEIHEDFASLEQQTSNFVIHLRGLNASEEKTGLAQPQASHRLSLPAVPVYTAASDPEQTHSDPETDSECTQKPHSKLSPFHLLCGVKRRRSSPLV</sequence>
<keyword evidence="2" id="KW-0812">Transmembrane</keyword>
<dbReference type="Proteomes" id="UP001059041">
    <property type="component" value="Linkage Group LG12"/>
</dbReference>